<feature type="transmembrane region" description="Helical" evidence="1">
    <location>
        <begin position="55"/>
        <end position="73"/>
    </location>
</feature>
<gene>
    <name evidence="2" type="ORF">Lspi_1449</name>
</gene>
<name>A0A0W0Z464_LEGSP</name>
<evidence type="ECO:0000313" key="3">
    <source>
        <dbReference type="Proteomes" id="UP000054877"/>
    </source>
</evidence>
<sequence>MARLGELIQKQGYYSLQNEKYACFLTAILAVFPLTAWLSLAVMALIVLRKSWAAGLKILITGMTVSICVAEIAGTMDVVLSGILLTYVTCYLASLLLRTTASWQIVVGGMVMLAATGVLLTHWLAPDYVIKQYNTLQAMLSAVDSNNPVVDMLAHQNAENKINLASSLLGIKAVSLIISVLFSLLLARAIQASLFNPGGFQREMLAFRASKIAVIALIVCVYGVHQGNAILLSCLPVFFVYLMLAGISLGLNLFVKKKRLVMMMMLLMPIILMPYVVLPVYVLFGSIDSLFNLRSRLPVMAGESQSKG</sequence>
<dbReference type="EMBL" id="LNYX01000014">
    <property type="protein sequence ID" value="KTD63930.1"/>
    <property type="molecule type" value="Genomic_DNA"/>
</dbReference>
<accession>A0A0W0Z464</accession>
<comment type="caution">
    <text evidence="2">The sequence shown here is derived from an EMBL/GenBank/DDBJ whole genome shotgun (WGS) entry which is preliminary data.</text>
</comment>
<dbReference type="AlphaFoldDB" id="A0A0W0Z464"/>
<organism evidence="2 3">
    <name type="scientific">Legionella spiritensis</name>
    <dbReference type="NCBI Taxonomy" id="452"/>
    <lineage>
        <taxon>Bacteria</taxon>
        <taxon>Pseudomonadati</taxon>
        <taxon>Pseudomonadota</taxon>
        <taxon>Gammaproteobacteria</taxon>
        <taxon>Legionellales</taxon>
        <taxon>Legionellaceae</taxon>
        <taxon>Legionella</taxon>
    </lineage>
</organism>
<dbReference type="PATRIC" id="fig|452.5.peg.1604"/>
<keyword evidence="1" id="KW-0812">Transmembrane</keyword>
<feature type="transmembrane region" description="Helical" evidence="1">
    <location>
        <begin position="230"/>
        <end position="254"/>
    </location>
</feature>
<evidence type="ECO:0000313" key="2">
    <source>
        <dbReference type="EMBL" id="KTD63930.1"/>
    </source>
</evidence>
<dbReference type="OrthoDB" id="5659946at2"/>
<feature type="transmembrane region" description="Helical" evidence="1">
    <location>
        <begin position="266"/>
        <end position="287"/>
    </location>
</feature>
<dbReference type="RefSeq" id="WP_058483378.1">
    <property type="nucleotide sequence ID" value="NZ_CAAAII010000001.1"/>
</dbReference>
<evidence type="ECO:0000256" key="1">
    <source>
        <dbReference type="SAM" id="Phobius"/>
    </source>
</evidence>
<keyword evidence="1" id="KW-0472">Membrane</keyword>
<feature type="transmembrane region" description="Helical" evidence="1">
    <location>
        <begin position="162"/>
        <end position="185"/>
    </location>
</feature>
<feature type="transmembrane region" description="Helical" evidence="1">
    <location>
        <begin position="79"/>
        <end position="98"/>
    </location>
</feature>
<feature type="transmembrane region" description="Helical" evidence="1">
    <location>
        <begin position="24"/>
        <end position="48"/>
    </location>
</feature>
<feature type="transmembrane region" description="Helical" evidence="1">
    <location>
        <begin position="105"/>
        <end position="125"/>
    </location>
</feature>
<keyword evidence="3" id="KW-1185">Reference proteome</keyword>
<feature type="transmembrane region" description="Helical" evidence="1">
    <location>
        <begin position="205"/>
        <end position="224"/>
    </location>
</feature>
<reference evidence="2 3" key="1">
    <citation type="submission" date="2015-11" db="EMBL/GenBank/DDBJ databases">
        <title>Genomic analysis of 38 Legionella species identifies large and diverse effector repertoires.</title>
        <authorList>
            <person name="Burstein D."/>
            <person name="Amaro F."/>
            <person name="Zusman T."/>
            <person name="Lifshitz Z."/>
            <person name="Cohen O."/>
            <person name="Gilbert J.A."/>
            <person name="Pupko T."/>
            <person name="Shuman H.A."/>
            <person name="Segal G."/>
        </authorList>
    </citation>
    <scope>NUCLEOTIDE SEQUENCE [LARGE SCALE GENOMIC DNA]</scope>
    <source>
        <strain evidence="2 3">Mt.St.Helens-9</strain>
    </source>
</reference>
<proteinExistence type="predicted"/>
<protein>
    <submittedName>
        <fullName evidence="2">Membrane protein</fullName>
    </submittedName>
</protein>
<keyword evidence="1" id="KW-1133">Transmembrane helix</keyword>
<dbReference type="Proteomes" id="UP000054877">
    <property type="component" value="Unassembled WGS sequence"/>
</dbReference>
<dbReference type="STRING" id="452.Lspi_1449"/>